<sequence>MAEFQKPAYITELGESYIGNSLELLETLEDESINLVMTSPPFALQRKKAYGNEDQAEYIDWFTQFAVLVKKKLKQDGSFVVDFGGAYMKGVPVRSLYNFRVLIKLVDEVGFHLAEDFYWFNPSKLPSPIEWVNKRKLRVKDSVNTVWWFSKTEFPKSDITKVLAPYSDRMKKLIEDPEKFYEAKERPSGHNIGKSFGKDNGGSIPPNLLQIPNSEATSLYLRRCKQIGIKAHPARFPSKLPEFFIKMLTDEGDLVVDIFGGSNTTGYVAEQLNRRWKSFELSNEYVAASTLRFLPDSSTVEYLKETYENVLQGQSVSLNDPTAFELT</sequence>
<dbReference type="PRINTS" id="PR00508">
    <property type="entry name" value="S21N4MTFRASE"/>
</dbReference>
<protein>
    <recommendedName>
        <fullName evidence="8">Methyltransferase</fullName>
        <ecNumber evidence="8">2.1.1.-</ecNumber>
    </recommendedName>
</protein>
<comment type="catalytic activity">
    <reaction evidence="7">
        <text>a 2'-deoxycytidine in DNA + S-adenosyl-L-methionine = an N(4)-methyl-2'-deoxycytidine in DNA + S-adenosyl-L-homocysteine + H(+)</text>
        <dbReference type="Rhea" id="RHEA:16857"/>
        <dbReference type="Rhea" id="RHEA-COMP:11369"/>
        <dbReference type="Rhea" id="RHEA-COMP:13674"/>
        <dbReference type="ChEBI" id="CHEBI:15378"/>
        <dbReference type="ChEBI" id="CHEBI:57856"/>
        <dbReference type="ChEBI" id="CHEBI:59789"/>
        <dbReference type="ChEBI" id="CHEBI:85452"/>
        <dbReference type="ChEBI" id="CHEBI:137933"/>
        <dbReference type="EC" id="2.1.1.113"/>
    </reaction>
</comment>
<evidence type="ECO:0000256" key="8">
    <source>
        <dbReference type="RuleBase" id="RU362026"/>
    </source>
</evidence>
<dbReference type="InterPro" id="IPR029063">
    <property type="entry name" value="SAM-dependent_MTases_sf"/>
</dbReference>
<dbReference type="FunFam" id="3.40.50.150:FF:001210">
    <property type="entry name" value="Modification methylase PvuII"/>
    <property type="match status" value="1"/>
</dbReference>
<evidence type="ECO:0000256" key="5">
    <source>
        <dbReference type="ARBA" id="ARBA00022747"/>
    </source>
</evidence>
<dbReference type="Gene3D" id="3.40.50.150">
    <property type="entry name" value="Vaccinia Virus protein VP39"/>
    <property type="match status" value="1"/>
</dbReference>
<keyword evidence="11" id="KW-1185">Reference proteome</keyword>
<evidence type="ECO:0000313" key="10">
    <source>
        <dbReference type="EMBL" id="USE83377.1"/>
    </source>
</evidence>
<dbReference type="PROSITE" id="PS00093">
    <property type="entry name" value="N4_MTASE"/>
    <property type="match status" value="1"/>
</dbReference>
<keyword evidence="6" id="KW-0238">DNA-binding</keyword>
<comment type="similarity">
    <text evidence="1">Belongs to the N(4)/N(6)-methyltransferase family. N(4) subfamily.</text>
</comment>
<dbReference type="KEGG" id="atz:M5E07_00520"/>
<dbReference type="RefSeq" id="WP_252220988.1">
    <property type="nucleotide sequence ID" value="NZ_CP098732.1"/>
</dbReference>
<evidence type="ECO:0000256" key="2">
    <source>
        <dbReference type="ARBA" id="ARBA00022603"/>
    </source>
</evidence>
<dbReference type="GO" id="GO:0003677">
    <property type="term" value="F:DNA binding"/>
    <property type="evidence" value="ECO:0007669"/>
    <property type="project" value="UniProtKB-KW"/>
</dbReference>
<name>A0AAE9S037_9GAMM</name>
<dbReference type="InterPro" id="IPR001091">
    <property type="entry name" value="RM_Methyltransferase"/>
</dbReference>
<dbReference type="InterPro" id="IPR002941">
    <property type="entry name" value="DNA_methylase_N4/N6"/>
</dbReference>
<dbReference type="SUPFAM" id="SSF53335">
    <property type="entry name" value="S-adenosyl-L-methionine-dependent methyltransferases"/>
    <property type="match status" value="1"/>
</dbReference>
<evidence type="ECO:0000259" key="9">
    <source>
        <dbReference type="Pfam" id="PF01555"/>
    </source>
</evidence>
<gene>
    <name evidence="10" type="ORF">M5E07_00520</name>
</gene>
<evidence type="ECO:0000256" key="3">
    <source>
        <dbReference type="ARBA" id="ARBA00022679"/>
    </source>
</evidence>
<dbReference type="EC" id="2.1.1.-" evidence="8"/>
<dbReference type="AlphaFoldDB" id="A0AAE9S037"/>
<evidence type="ECO:0000313" key="11">
    <source>
        <dbReference type="Proteomes" id="UP001056716"/>
    </source>
</evidence>
<keyword evidence="5" id="KW-0680">Restriction system</keyword>
<dbReference type="GO" id="GO:0008170">
    <property type="term" value="F:N-methyltransferase activity"/>
    <property type="evidence" value="ECO:0007669"/>
    <property type="project" value="InterPro"/>
</dbReference>
<dbReference type="Proteomes" id="UP001056716">
    <property type="component" value="Chromosome"/>
</dbReference>
<reference evidence="10" key="1">
    <citation type="submission" date="2022-06" db="EMBL/GenBank/DDBJ databases">
        <title>Isolation, identification and characterization of iprodione-degrading strains in Lhasa, Tibet.</title>
        <authorList>
            <person name="Pan H."/>
        </authorList>
    </citation>
    <scope>NUCLEOTIDE SEQUENCE</scope>
    <source>
        <strain evidence="10">Y-23</strain>
    </source>
</reference>
<evidence type="ECO:0000256" key="4">
    <source>
        <dbReference type="ARBA" id="ARBA00022691"/>
    </source>
</evidence>
<dbReference type="REBASE" id="638563">
    <property type="entry name" value="M.AspY23ORF520P"/>
</dbReference>
<evidence type="ECO:0000256" key="1">
    <source>
        <dbReference type="ARBA" id="ARBA00010203"/>
    </source>
</evidence>
<dbReference type="InterPro" id="IPR017985">
    <property type="entry name" value="MeTrfase_CN4_CS"/>
</dbReference>
<organism evidence="10 11">
    <name type="scientific">Acinetobacter tibetensis</name>
    <dbReference type="NCBI Taxonomy" id="2943497"/>
    <lineage>
        <taxon>Bacteria</taxon>
        <taxon>Pseudomonadati</taxon>
        <taxon>Pseudomonadota</taxon>
        <taxon>Gammaproteobacteria</taxon>
        <taxon>Moraxellales</taxon>
        <taxon>Moraxellaceae</taxon>
        <taxon>Acinetobacter</taxon>
    </lineage>
</organism>
<keyword evidence="3" id="KW-0808">Transferase</keyword>
<proteinExistence type="inferred from homology"/>
<accession>A0AAE9S037</accession>
<dbReference type="Pfam" id="PF01555">
    <property type="entry name" value="N6_N4_Mtase"/>
    <property type="match status" value="1"/>
</dbReference>
<evidence type="ECO:0000256" key="6">
    <source>
        <dbReference type="ARBA" id="ARBA00023125"/>
    </source>
</evidence>
<feature type="domain" description="DNA methylase N-4/N-6" evidence="9">
    <location>
        <begin position="33"/>
        <end position="288"/>
    </location>
</feature>
<evidence type="ECO:0000256" key="7">
    <source>
        <dbReference type="ARBA" id="ARBA00049120"/>
    </source>
</evidence>
<keyword evidence="2" id="KW-0489">Methyltransferase</keyword>
<dbReference type="GO" id="GO:0009307">
    <property type="term" value="P:DNA restriction-modification system"/>
    <property type="evidence" value="ECO:0007669"/>
    <property type="project" value="UniProtKB-KW"/>
</dbReference>
<dbReference type="GO" id="GO:0032259">
    <property type="term" value="P:methylation"/>
    <property type="evidence" value="ECO:0007669"/>
    <property type="project" value="UniProtKB-KW"/>
</dbReference>
<dbReference type="EMBL" id="CP098732">
    <property type="protein sequence ID" value="USE83377.1"/>
    <property type="molecule type" value="Genomic_DNA"/>
</dbReference>
<dbReference type="GO" id="GO:0015667">
    <property type="term" value="F:site-specific DNA-methyltransferase (cytosine-N4-specific) activity"/>
    <property type="evidence" value="ECO:0007669"/>
    <property type="project" value="UniProtKB-EC"/>
</dbReference>
<keyword evidence="4" id="KW-0949">S-adenosyl-L-methionine</keyword>